<dbReference type="EC" id="2.2.1.6" evidence="7"/>
<evidence type="ECO:0000313" key="7">
    <source>
        <dbReference type="EMBL" id="KZL05456.1"/>
    </source>
</evidence>
<dbReference type="SUPFAM" id="SSF52467">
    <property type="entry name" value="DHS-like NAD/FAD-binding domain"/>
    <property type="match status" value="1"/>
</dbReference>
<keyword evidence="8" id="KW-1185">Reference proteome</keyword>
<dbReference type="OrthoDB" id="4494979at2"/>
<dbReference type="Proteomes" id="UP000076577">
    <property type="component" value="Unassembled WGS sequence"/>
</dbReference>
<keyword evidence="7" id="KW-0808">Transferase</keyword>
<dbReference type="PROSITE" id="PS00187">
    <property type="entry name" value="TPP_ENZYMES"/>
    <property type="match status" value="1"/>
</dbReference>
<dbReference type="Gene3D" id="3.40.50.1220">
    <property type="entry name" value="TPP-binding domain"/>
    <property type="match status" value="1"/>
</dbReference>
<feature type="domain" description="Thiamine pyrophosphate enzyme central" evidence="4">
    <location>
        <begin position="196"/>
        <end position="329"/>
    </location>
</feature>
<comment type="similarity">
    <text evidence="1 3">Belongs to the TPP enzyme family.</text>
</comment>
<dbReference type="GO" id="GO:0003984">
    <property type="term" value="F:acetolactate synthase activity"/>
    <property type="evidence" value="ECO:0007669"/>
    <property type="project" value="UniProtKB-EC"/>
</dbReference>
<dbReference type="InterPro" id="IPR012001">
    <property type="entry name" value="Thiamin_PyroP_enz_TPP-bd_dom"/>
</dbReference>
<dbReference type="FunFam" id="3.40.50.970:FF:000007">
    <property type="entry name" value="Acetolactate synthase"/>
    <property type="match status" value="1"/>
</dbReference>
<evidence type="ECO:0000259" key="6">
    <source>
        <dbReference type="Pfam" id="PF02776"/>
    </source>
</evidence>
<dbReference type="PATRIC" id="fig|989403.3.peg.4800"/>
<dbReference type="PANTHER" id="PTHR18968">
    <property type="entry name" value="THIAMINE PYROPHOSPHATE ENZYMES"/>
    <property type="match status" value="1"/>
</dbReference>
<dbReference type="Pfam" id="PF02775">
    <property type="entry name" value="TPP_enzyme_C"/>
    <property type="match status" value="1"/>
</dbReference>
<dbReference type="AlphaFoldDB" id="A0A165T5D4"/>
<dbReference type="SUPFAM" id="SSF52518">
    <property type="entry name" value="Thiamin diphosphate-binding fold (THDP-binding)"/>
    <property type="match status" value="2"/>
</dbReference>
<sequence>MSQTKRTGGQLIVDALEDQGAERVFCVPGESYLAVLDALYDASIPVTLCRQEGGAAMMADAWGKMTGKPGICMVTRGPGATNASAGVHVAQQDSTPMILFVGQIARDMRERDAFQEVNYRQMFGSIAKWVAEIDQPDRIPEMISRAYHVATSGRPGPVVLALPEDMLIEMAEAQRVPAMRQIETHPSNQQMEEFKGLLEEAERPFFILGGSRWSEETCNTFMAFAQNNNMPVGVSFRRQMLFDNTHACYAGDVGIGINPKLKERIENSDLIVLLGDILSEMPSQSYSMLDIPVPAQKVVHIHPGAEELGRIYVPTLGINASPTGFCDALAQLDVAQKTGWKAQADQAHADYMAWSGARPQVAGDLQMAGVMEWIENNLEDTTIFTNGAGNYATWVHRFHRFRKYNTQLAPTCGSMGYGLPAAVAAKLKFPERDVICFAGDGCLQMTIQELGTAAQEEANIIVVVVDNGIYGTIRMHQEREYPGRVSATTLHNPNFAELAKAYGFHSSTVKTAAEFGPAFEAAKASGKPALLHLHLDPEAITPARSLTQIRDASLAEG</sequence>
<dbReference type="CDD" id="cd00568">
    <property type="entry name" value="TPP_enzymes"/>
    <property type="match status" value="1"/>
</dbReference>
<dbReference type="InterPro" id="IPR011766">
    <property type="entry name" value="TPP_enzyme_TPP-bd"/>
</dbReference>
<dbReference type="InterPro" id="IPR029061">
    <property type="entry name" value="THDP-binding"/>
</dbReference>
<dbReference type="GO" id="GO:0005948">
    <property type="term" value="C:acetolactate synthase complex"/>
    <property type="evidence" value="ECO:0007669"/>
    <property type="project" value="TreeGrafter"/>
</dbReference>
<dbReference type="Pfam" id="PF00205">
    <property type="entry name" value="TPP_enzyme_M"/>
    <property type="match status" value="1"/>
</dbReference>
<dbReference type="GO" id="GO:0000287">
    <property type="term" value="F:magnesium ion binding"/>
    <property type="evidence" value="ECO:0007669"/>
    <property type="project" value="InterPro"/>
</dbReference>
<dbReference type="EMBL" id="LMCB01000152">
    <property type="protein sequence ID" value="KZL05456.1"/>
    <property type="molecule type" value="Genomic_DNA"/>
</dbReference>
<keyword evidence="2 3" id="KW-0786">Thiamine pyrophosphate</keyword>
<dbReference type="PANTHER" id="PTHR18968:SF120">
    <property type="entry name" value="ACETOLACTATE SYNTHASE LARGE SUBUNIT"/>
    <property type="match status" value="1"/>
</dbReference>
<name>A0A165T5D4_9HYPH</name>
<proteinExistence type="inferred from homology"/>
<reference evidence="7 8" key="1">
    <citation type="journal article" date="2016" name="Front. Microbiol.">
        <title>Comparative Genomic Analysis Reveals a Diverse Repertoire of Genes Involved in Prokaryote-Eukaryote Interactions within the Pseudovibrio Genus.</title>
        <authorList>
            <person name="Romano S."/>
            <person name="Fernandez-Guerra A."/>
            <person name="Reen F.J."/>
            <person name="Glockner F.O."/>
            <person name="Crowley S.P."/>
            <person name="O'Sullivan O."/>
            <person name="Cotter P.D."/>
            <person name="Adams C."/>
            <person name="Dobson A.D."/>
            <person name="O'Gara F."/>
        </authorList>
    </citation>
    <scope>NUCLEOTIDE SEQUENCE [LARGE SCALE GENOMIC DNA]</scope>
    <source>
        <strain evidence="7 8">Ad2</strain>
    </source>
</reference>
<dbReference type="InterPro" id="IPR029035">
    <property type="entry name" value="DHS-like_NAD/FAD-binding_dom"/>
</dbReference>
<evidence type="ECO:0000259" key="5">
    <source>
        <dbReference type="Pfam" id="PF02775"/>
    </source>
</evidence>
<dbReference type="GO" id="GO:0009099">
    <property type="term" value="P:L-valine biosynthetic process"/>
    <property type="evidence" value="ECO:0007669"/>
    <property type="project" value="TreeGrafter"/>
</dbReference>
<evidence type="ECO:0000313" key="8">
    <source>
        <dbReference type="Proteomes" id="UP000076577"/>
    </source>
</evidence>
<dbReference type="InterPro" id="IPR000399">
    <property type="entry name" value="TPP-bd_CS"/>
</dbReference>
<evidence type="ECO:0000256" key="2">
    <source>
        <dbReference type="ARBA" id="ARBA00023052"/>
    </source>
</evidence>
<dbReference type="Pfam" id="PF02776">
    <property type="entry name" value="TPP_enzyme_N"/>
    <property type="match status" value="1"/>
</dbReference>
<dbReference type="Gene3D" id="3.40.50.970">
    <property type="match status" value="2"/>
</dbReference>
<evidence type="ECO:0000256" key="1">
    <source>
        <dbReference type="ARBA" id="ARBA00007812"/>
    </source>
</evidence>
<accession>A0A165T5D4</accession>
<dbReference type="RefSeq" id="WP_068010644.1">
    <property type="nucleotide sequence ID" value="NZ_FOFM01000001.1"/>
</dbReference>
<comment type="caution">
    <text evidence="7">The sequence shown here is derived from an EMBL/GenBank/DDBJ whole genome shotgun (WGS) entry which is preliminary data.</text>
</comment>
<feature type="domain" description="Thiamine pyrophosphate enzyme N-terminal TPP-binding" evidence="6">
    <location>
        <begin position="6"/>
        <end position="119"/>
    </location>
</feature>
<dbReference type="CDD" id="cd07035">
    <property type="entry name" value="TPP_PYR_POX_like"/>
    <property type="match status" value="1"/>
</dbReference>
<dbReference type="GO" id="GO:0009097">
    <property type="term" value="P:isoleucine biosynthetic process"/>
    <property type="evidence" value="ECO:0007669"/>
    <property type="project" value="TreeGrafter"/>
</dbReference>
<dbReference type="STRING" id="989403.SAMN05421798_101876"/>
<dbReference type="GO" id="GO:0050660">
    <property type="term" value="F:flavin adenine dinucleotide binding"/>
    <property type="evidence" value="ECO:0007669"/>
    <property type="project" value="TreeGrafter"/>
</dbReference>
<dbReference type="InterPro" id="IPR012000">
    <property type="entry name" value="Thiamin_PyroP_enz_cen_dom"/>
</dbReference>
<evidence type="ECO:0000259" key="4">
    <source>
        <dbReference type="Pfam" id="PF00205"/>
    </source>
</evidence>
<gene>
    <name evidence="7" type="primary">ilvB</name>
    <name evidence="7" type="ORF">PsAD2_04381</name>
</gene>
<dbReference type="InterPro" id="IPR045229">
    <property type="entry name" value="TPP_enz"/>
</dbReference>
<dbReference type="NCBIfam" id="NF006052">
    <property type="entry name" value="PRK08199.1"/>
    <property type="match status" value="1"/>
</dbReference>
<evidence type="ECO:0000256" key="3">
    <source>
        <dbReference type="RuleBase" id="RU362132"/>
    </source>
</evidence>
<dbReference type="GO" id="GO:0030976">
    <property type="term" value="F:thiamine pyrophosphate binding"/>
    <property type="evidence" value="ECO:0007669"/>
    <property type="project" value="InterPro"/>
</dbReference>
<organism evidence="7 8">
    <name type="scientific">Pseudovibrio axinellae</name>
    <dbReference type="NCBI Taxonomy" id="989403"/>
    <lineage>
        <taxon>Bacteria</taxon>
        <taxon>Pseudomonadati</taxon>
        <taxon>Pseudomonadota</taxon>
        <taxon>Alphaproteobacteria</taxon>
        <taxon>Hyphomicrobiales</taxon>
        <taxon>Stappiaceae</taxon>
        <taxon>Pseudovibrio</taxon>
    </lineage>
</organism>
<feature type="domain" description="Thiamine pyrophosphate enzyme TPP-binding" evidence="5">
    <location>
        <begin position="387"/>
        <end position="532"/>
    </location>
</feature>
<protein>
    <submittedName>
        <fullName evidence="7">Acetolactate synthase large subunit</fullName>
        <ecNumber evidence="7">2.2.1.6</ecNumber>
    </submittedName>
</protein>